<gene>
    <name evidence="2" type="ORF">IAA98_08115</name>
</gene>
<dbReference type="EMBL" id="DVLP01000243">
    <property type="protein sequence ID" value="HIT75534.1"/>
    <property type="molecule type" value="Genomic_DNA"/>
</dbReference>
<accession>A0A9D1GXY8</accession>
<reference evidence="2" key="2">
    <citation type="journal article" date="2021" name="PeerJ">
        <title>Extensive microbial diversity within the chicken gut microbiome revealed by metagenomics and culture.</title>
        <authorList>
            <person name="Gilroy R."/>
            <person name="Ravi A."/>
            <person name="Getino M."/>
            <person name="Pursley I."/>
            <person name="Horton D.L."/>
            <person name="Alikhan N.F."/>
            <person name="Baker D."/>
            <person name="Gharbi K."/>
            <person name="Hall N."/>
            <person name="Watson M."/>
            <person name="Adriaenssens E.M."/>
            <person name="Foster-Nyarko E."/>
            <person name="Jarju S."/>
            <person name="Secka A."/>
            <person name="Antonio M."/>
            <person name="Oren A."/>
            <person name="Chaudhuri R.R."/>
            <person name="La Ragione R."/>
            <person name="Hildebrand F."/>
            <person name="Pallen M.J."/>
        </authorList>
    </citation>
    <scope>NUCLEOTIDE SEQUENCE</scope>
    <source>
        <strain evidence="2">ChiGjej1B1-24693</strain>
    </source>
</reference>
<evidence type="ECO:0000256" key="1">
    <source>
        <dbReference type="SAM" id="Phobius"/>
    </source>
</evidence>
<evidence type="ECO:0000313" key="2">
    <source>
        <dbReference type="EMBL" id="HIT75534.1"/>
    </source>
</evidence>
<keyword evidence="1" id="KW-0472">Membrane</keyword>
<organism evidence="2 3">
    <name type="scientific">Candidatus Avipropionibacterium avicola</name>
    <dbReference type="NCBI Taxonomy" id="2840701"/>
    <lineage>
        <taxon>Bacteria</taxon>
        <taxon>Bacillati</taxon>
        <taxon>Actinomycetota</taxon>
        <taxon>Actinomycetes</taxon>
        <taxon>Propionibacteriales</taxon>
        <taxon>Propionibacteriaceae</taxon>
        <taxon>Propionibacteriaceae incertae sedis</taxon>
        <taxon>Candidatus Avipropionibacterium</taxon>
    </lineage>
</organism>
<proteinExistence type="predicted"/>
<keyword evidence="1" id="KW-1133">Transmembrane helix</keyword>
<evidence type="ECO:0000313" key="3">
    <source>
        <dbReference type="Proteomes" id="UP000886842"/>
    </source>
</evidence>
<name>A0A9D1GXY8_9ACTN</name>
<feature type="transmembrane region" description="Helical" evidence="1">
    <location>
        <begin position="47"/>
        <end position="64"/>
    </location>
</feature>
<keyword evidence="1" id="KW-0812">Transmembrane</keyword>
<dbReference type="AlphaFoldDB" id="A0A9D1GXY8"/>
<protein>
    <submittedName>
        <fullName evidence="2">Uncharacterized protein</fullName>
    </submittedName>
</protein>
<reference evidence="2" key="1">
    <citation type="submission" date="2020-10" db="EMBL/GenBank/DDBJ databases">
        <authorList>
            <person name="Gilroy R."/>
        </authorList>
    </citation>
    <scope>NUCLEOTIDE SEQUENCE</scope>
    <source>
        <strain evidence="2">ChiGjej1B1-24693</strain>
    </source>
</reference>
<feature type="transmembrane region" description="Helical" evidence="1">
    <location>
        <begin position="20"/>
        <end position="41"/>
    </location>
</feature>
<sequence>MSGPGLRKRRVSAPSGLSLVAGLVFVIIAAATLGTLAWGLWWQVAKIAAPLTLVFCGVVGIVWSQRRSRPTRPPH</sequence>
<dbReference type="Proteomes" id="UP000886842">
    <property type="component" value="Unassembled WGS sequence"/>
</dbReference>
<comment type="caution">
    <text evidence="2">The sequence shown here is derived from an EMBL/GenBank/DDBJ whole genome shotgun (WGS) entry which is preliminary data.</text>
</comment>